<dbReference type="InterPro" id="IPR046448">
    <property type="entry name" value="ECSIT_N"/>
</dbReference>
<dbReference type="EMBL" id="NNAY01003621">
    <property type="protein sequence ID" value="OXU19091.1"/>
    <property type="molecule type" value="Genomic_DNA"/>
</dbReference>
<comment type="subcellular location">
    <subcellularLocation>
        <location evidence="3">Cytoplasm</location>
    </subcellularLocation>
    <subcellularLocation>
        <location evidence="2">Mitochondrion</location>
    </subcellularLocation>
    <subcellularLocation>
        <location evidence="1">Nucleus</location>
    </subcellularLocation>
</comment>
<dbReference type="GO" id="GO:0005739">
    <property type="term" value="C:mitochondrion"/>
    <property type="evidence" value="ECO:0007669"/>
    <property type="project" value="UniProtKB-SubCell"/>
</dbReference>
<feature type="compositionally biased region" description="Basic and acidic residues" evidence="12">
    <location>
        <begin position="458"/>
        <end position="470"/>
    </location>
</feature>
<keyword evidence="11" id="KW-0539">Nucleus</keyword>
<organism evidence="14 15">
    <name type="scientific">Trichomalopsis sarcophagae</name>
    <dbReference type="NCBI Taxonomy" id="543379"/>
    <lineage>
        <taxon>Eukaryota</taxon>
        <taxon>Metazoa</taxon>
        <taxon>Ecdysozoa</taxon>
        <taxon>Arthropoda</taxon>
        <taxon>Hexapoda</taxon>
        <taxon>Insecta</taxon>
        <taxon>Pterygota</taxon>
        <taxon>Neoptera</taxon>
        <taxon>Endopterygota</taxon>
        <taxon>Hymenoptera</taxon>
        <taxon>Apocrita</taxon>
        <taxon>Proctotrupomorpha</taxon>
        <taxon>Chalcidoidea</taxon>
        <taxon>Pteromalidae</taxon>
        <taxon>Pteromalinae</taxon>
        <taxon>Trichomalopsis</taxon>
    </lineage>
</organism>
<proteinExistence type="inferred from homology"/>
<evidence type="ECO:0000256" key="4">
    <source>
        <dbReference type="ARBA" id="ARBA00007674"/>
    </source>
</evidence>
<dbReference type="Proteomes" id="UP000215335">
    <property type="component" value="Unassembled WGS sequence"/>
</dbReference>
<dbReference type="PANTHER" id="PTHR13113:SF1">
    <property type="entry name" value="EVOLUTIONARILY CONSERVED SIGNALING INTERMEDIATE IN TOLL PATHWAY, MITOCHONDRIAL"/>
    <property type="match status" value="1"/>
</dbReference>
<feature type="region of interest" description="Disordered" evidence="12">
    <location>
        <begin position="68"/>
        <end position="116"/>
    </location>
</feature>
<evidence type="ECO:0000256" key="3">
    <source>
        <dbReference type="ARBA" id="ARBA00004496"/>
    </source>
</evidence>
<keyword evidence="10" id="KW-0496">Mitochondrion</keyword>
<evidence type="ECO:0000256" key="7">
    <source>
        <dbReference type="ARBA" id="ARBA00022588"/>
    </source>
</evidence>
<evidence type="ECO:0000256" key="2">
    <source>
        <dbReference type="ARBA" id="ARBA00004173"/>
    </source>
</evidence>
<evidence type="ECO:0000256" key="6">
    <source>
        <dbReference type="ARBA" id="ARBA00022490"/>
    </source>
</evidence>
<dbReference type="Pfam" id="PF06239">
    <property type="entry name" value="ECSIT_N"/>
    <property type="match status" value="1"/>
</dbReference>
<evidence type="ECO:0000256" key="5">
    <source>
        <dbReference type="ARBA" id="ARBA00019998"/>
    </source>
</evidence>
<dbReference type="GO" id="GO:0005634">
    <property type="term" value="C:nucleus"/>
    <property type="evidence" value="ECO:0007669"/>
    <property type="project" value="UniProtKB-SubCell"/>
</dbReference>
<accession>A0A232EL88</accession>
<dbReference type="OrthoDB" id="10064298at2759"/>
<comment type="caution">
    <text evidence="14">The sequence shown here is derived from an EMBL/GenBank/DDBJ whole genome shotgun (WGS) entry which is preliminary data.</text>
</comment>
<dbReference type="Pfam" id="PF14784">
    <property type="entry name" value="ECSIT_C"/>
    <property type="match status" value="1"/>
</dbReference>
<evidence type="ECO:0000259" key="13">
    <source>
        <dbReference type="SMART" id="SM01284"/>
    </source>
</evidence>
<evidence type="ECO:0000256" key="8">
    <source>
        <dbReference type="ARBA" id="ARBA00022859"/>
    </source>
</evidence>
<keyword evidence="15" id="KW-1185">Reference proteome</keyword>
<name>A0A232EL88_9HYME</name>
<dbReference type="GO" id="GO:0007178">
    <property type="term" value="P:cell surface receptor protein serine/threonine kinase signaling pathway"/>
    <property type="evidence" value="ECO:0007669"/>
    <property type="project" value="TreeGrafter"/>
</dbReference>
<evidence type="ECO:0000256" key="9">
    <source>
        <dbReference type="ARBA" id="ARBA00022946"/>
    </source>
</evidence>
<dbReference type="AlphaFoldDB" id="A0A232EL88"/>
<gene>
    <name evidence="14" type="ORF">TSAR_016093</name>
</gene>
<dbReference type="PANTHER" id="PTHR13113">
    <property type="entry name" value="ECSIT EVOLUTIONARILY CONSERVED SIGNALING INTERMEDIATE IN TOLL PATHWAYS"/>
    <property type="match status" value="1"/>
</dbReference>
<evidence type="ECO:0000256" key="12">
    <source>
        <dbReference type="SAM" id="MobiDB-lite"/>
    </source>
</evidence>
<keyword evidence="6" id="KW-0963">Cytoplasm</keyword>
<sequence>MFTRIIRQSVPLGGMCKSYNNRTCRLHNNMKLSLKYVQSSRQYGKTPSLLLANQQSPKEKLTEINNEINKEPNTDENNETQTDSQKKNTQESSDQNQEKPKEESRSEDKKDEKRKGRSSVFAKALVLHAFENARRKEKETFLECLRMYQNQPGIKQERVPFIYTALKYMEEFGVHKDLSVYKQLIDIFPKQKMIPSNFFQAMFLYYPKEQYCATAVLEQMEDNGVIPDPEMELMLLNIFGRHGMPLEKYWKMMYWQPKFKNLNPWPVPQPIPTDLKELAWYAMNKISSVDIRSVVTDFDTEDVPDSIDKTWIVSAMAPDQSELLKKHDKSKPIYVEGPFQIYVSIHAMDYFTLRTDPIPDRKFPEEDTDDVTKLRNPYTEIRTSEVILPPTVHEQEDGTIFANCCTGTSSKDSLLSWIRCLQKDNPVLAEIPIVFTLRKQFQDERYLDSGNKQQVPDSESKKNDDDKLLQ</sequence>
<evidence type="ECO:0000256" key="11">
    <source>
        <dbReference type="ARBA" id="ARBA00023242"/>
    </source>
</evidence>
<reference evidence="14 15" key="1">
    <citation type="journal article" date="2017" name="Curr. Biol.">
        <title>The Evolution of Venom by Co-option of Single-Copy Genes.</title>
        <authorList>
            <person name="Martinson E.O."/>
            <person name="Mrinalini"/>
            <person name="Kelkar Y.D."/>
            <person name="Chang C.H."/>
            <person name="Werren J.H."/>
        </authorList>
    </citation>
    <scope>NUCLEOTIDE SEQUENCE [LARGE SCALE GENOMIC DNA]</scope>
    <source>
        <strain evidence="14 15">Alberta</strain>
        <tissue evidence="14">Whole body</tissue>
    </source>
</reference>
<evidence type="ECO:0000313" key="15">
    <source>
        <dbReference type="Proteomes" id="UP000215335"/>
    </source>
</evidence>
<evidence type="ECO:0000313" key="14">
    <source>
        <dbReference type="EMBL" id="OXU19091.1"/>
    </source>
</evidence>
<comment type="similarity">
    <text evidence="4">Belongs to the ECSIT family.</text>
</comment>
<dbReference type="GO" id="GO:0045087">
    <property type="term" value="P:innate immune response"/>
    <property type="evidence" value="ECO:0007669"/>
    <property type="project" value="UniProtKB-KW"/>
</dbReference>
<evidence type="ECO:0000256" key="1">
    <source>
        <dbReference type="ARBA" id="ARBA00004123"/>
    </source>
</evidence>
<keyword evidence="9" id="KW-0809">Transit peptide</keyword>
<feature type="region of interest" description="Disordered" evidence="12">
    <location>
        <begin position="447"/>
        <end position="470"/>
    </location>
</feature>
<keyword evidence="7" id="KW-0399">Innate immunity</keyword>
<dbReference type="STRING" id="543379.A0A232EL88"/>
<feature type="compositionally biased region" description="Basic and acidic residues" evidence="12">
    <location>
        <begin position="96"/>
        <end position="114"/>
    </location>
</feature>
<dbReference type="SMART" id="SM01284">
    <property type="entry name" value="ECSIT_Cterm"/>
    <property type="match status" value="1"/>
</dbReference>
<keyword evidence="8" id="KW-0391">Immunity</keyword>
<dbReference type="InterPro" id="IPR029342">
    <property type="entry name" value="ECIST_C"/>
</dbReference>
<protein>
    <recommendedName>
        <fullName evidence="5">Evolutionarily conserved signaling intermediate in Toll pathway, mitochondrial</fullName>
    </recommendedName>
</protein>
<evidence type="ECO:0000256" key="10">
    <source>
        <dbReference type="ARBA" id="ARBA00023128"/>
    </source>
</evidence>
<feature type="domain" description="ECSIT C-terminal" evidence="13">
    <location>
        <begin position="317"/>
        <end position="438"/>
    </location>
</feature>
<dbReference type="InterPro" id="IPR010418">
    <property type="entry name" value="ECSIT"/>
</dbReference>